<name>A0A6M3JYE6_9ZZZZ</name>
<evidence type="ECO:0000313" key="1">
    <source>
        <dbReference type="EMBL" id="QJA75103.1"/>
    </source>
</evidence>
<proteinExistence type="predicted"/>
<organism evidence="1">
    <name type="scientific">viral metagenome</name>
    <dbReference type="NCBI Taxonomy" id="1070528"/>
    <lineage>
        <taxon>unclassified sequences</taxon>
        <taxon>metagenomes</taxon>
        <taxon>organismal metagenomes</taxon>
    </lineage>
</organism>
<sequence>MKLEMIIGFLCVTIIVVAGMALGYDGVLAASALSLIGGLLGWQSKKVLDKRGGNTEATTASLKKAGFSDDMIAGIIDTIKRRK</sequence>
<dbReference type="AlphaFoldDB" id="A0A6M3JYE6"/>
<dbReference type="EMBL" id="MT142141">
    <property type="protein sequence ID" value="QJA75103.1"/>
    <property type="molecule type" value="Genomic_DNA"/>
</dbReference>
<gene>
    <name evidence="1" type="ORF">MM415A01868_0005</name>
</gene>
<accession>A0A6M3JYE6</accession>
<reference evidence="1" key="1">
    <citation type="submission" date="2020-03" db="EMBL/GenBank/DDBJ databases">
        <title>The deep terrestrial virosphere.</title>
        <authorList>
            <person name="Holmfeldt K."/>
            <person name="Nilsson E."/>
            <person name="Simone D."/>
            <person name="Lopez-Fernandez M."/>
            <person name="Wu X."/>
            <person name="de Brujin I."/>
            <person name="Lundin D."/>
            <person name="Andersson A."/>
            <person name="Bertilsson S."/>
            <person name="Dopson M."/>
        </authorList>
    </citation>
    <scope>NUCLEOTIDE SEQUENCE</scope>
    <source>
        <strain evidence="1">MM415A01868</strain>
    </source>
</reference>
<protein>
    <submittedName>
        <fullName evidence="1">Uncharacterized protein</fullName>
    </submittedName>
</protein>